<evidence type="ECO:0000256" key="7">
    <source>
        <dbReference type="ARBA" id="ARBA00022723"/>
    </source>
</evidence>
<evidence type="ECO:0000313" key="18">
    <source>
        <dbReference type="EMBL" id="KAK4280366.1"/>
    </source>
</evidence>
<reference evidence="18" key="1">
    <citation type="submission" date="2023-10" db="EMBL/GenBank/DDBJ databases">
        <title>Chromosome-level genome of the transformable northern wattle, Acacia crassicarpa.</title>
        <authorList>
            <person name="Massaro I."/>
            <person name="Sinha N.R."/>
            <person name="Poethig S."/>
            <person name="Leichty A.R."/>
        </authorList>
    </citation>
    <scope>NUCLEOTIDE SEQUENCE</scope>
    <source>
        <strain evidence="18">Acra3RX</strain>
        <tissue evidence="18">Leaf</tissue>
    </source>
</reference>
<keyword evidence="11 15" id="KW-1133">Transmembrane helix</keyword>
<dbReference type="AlphaFoldDB" id="A0AAE1N0M6"/>
<evidence type="ECO:0000256" key="10">
    <source>
        <dbReference type="ARBA" id="ARBA00022833"/>
    </source>
</evidence>
<comment type="similarity">
    <text evidence="13">Belongs to the RING-type zinc finger family. ATL subfamily.</text>
</comment>
<keyword evidence="10" id="KW-0862">Zinc</keyword>
<comment type="catalytic activity">
    <reaction evidence="1">
        <text>S-ubiquitinyl-[E2 ubiquitin-conjugating enzyme]-L-cysteine + [acceptor protein]-L-lysine = [E2 ubiquitin-conjugating enzyme]-L-cysteine + N(6)-ubiquitinyl-[acceptor protein]-L-lysine.</text>
        <dbReference type="EC" id="2.3.2.27"/>
    </reaction>
</comment>
<evidence type="ECO:0000256" key="8">
    <source>
        <dbReference type="ARBA" id="ARBA00022771"/>
    </source>
</evidence>
<evidence type="ECO:0000256" key="12">
    <source>
        <dbReference type="ARBA" id="ARBA00023136"/>
    </source>
</evidence>
<comment type="caution">
    <text evidence="18">The sequence shown here is derived from an EMBL/GenBank/DDBJ whole genome shotgun (WGS) entry which is preliminary data.</text>
</comment>
<dbReference type="Pfam" id="PF13639">
    <property type="entry name" value="zf-RING_2"/>
    <property type="match status" value="1"/>
</dbReference>
<dbReference type="CDD" id="cd16461">
    <property type="entry name" value="RING-H2_EL5-like"/>
    <property type="match status" value="1"/>
</dbReference>
<comment type="pathway">
    <text evidence="3">Protein modification; protein ubiquitination.</text>
</comment>
<evidence type="ECO:0000256" key="15">
    <source>
        <dbReference type="SAM" id="Phobius"/>
    </source>
</evidence>
<dbReference type="PROSITE" id="PS50089">
    <property type="entry name" value="ZF_RING_2"/>
    <property type="match status" value="1"/>
</dbReference>
<keyword evidence="6 15" id="KW-0812">Transmembrane</keyword>
<feature type="domain" description="RING-type" evidence="17">
    <location>
        <begin position="122"/>
        <end position="164"/>
    </location>
</feature>
<evidence type="ECO:0000256" key="6">
    <source>
        <dbReference type="ARBA" id="ARBA00022692"/>
    </source>
</evidence>
<keyword evidence="19" id="KW-1185">Reference proteome</keyword>
<evidence type="ECO:0000256" key="14">
    <source>
        <dbReference type="PROSITE-ProRule" id="PRU00175"/>
    </source>
</evidence>
<keyword evidence="5" id="KW-0808">Transferase</keyword>
<accession>A0AAE1N0M6</accession>
<proteinExistence type="inferred from homology"/>
<evidence type="ECO:0000256" key="16">
    <source>
        <dbReference type="SAM" id="SignalP"/>
    </source>
</evidence>
<dbReference type="InterPro" id="IPR053238">
    <property type="entry name" value="RING-H2_zinc_finger"/>
</dbReference>
<protein>
    <recommendedName>
        <fullName evidence="4">RING-type E3 ubiquitin transferase</fullName>
        <ecNumber evidence="4">2.3.2.27</ecNumber>
    </recommendedName>
</protein>
<dbReference type="PANTHER" id="PTHR14155">
    <property type="entry name" value="RING FINGER DOMAIN-CONTAINING"/>
    <property type="match status" value="1"/>
</dbReference>
<dbReference type="FunFam" id="3.30.40.10:FF:000187">
    <property type="entry name" value="E3 ubiquitin-protein ligase ATL6"/>
    <property type="match status" value="1"/>
</dbReference>
<evidence type="ECO:0000256" key="13">
    <source>
        <dbReference type="ARBA" id="ARBA00024209"/>
    </source>
</evidence>
<feature type="chain" id="PRO_5042188033" description="RING-type E3 ubiquitin transferase" evidence="16">
    <location>
        <begin position="23"/>
        <end position="188"/>
    </location>
</feature>
<keyword evidence="12 15" id="KW-0472">Membrane</keyword>
<dbReference type="PANTHER" id="PTHR14155:SF576">
    <property type="entry name" value="E3 UBIQUITIN-PROTEIN LIGASE ATL6-LIKE"/>
    <property type="match status" value="1"/>
</dbReference>
<keyword evidence="7" id="KW-0479">Metal-binding</keyword>
<keyword evidence="16" id="KW-0732">Signal</keyword>
<evidence type="ECO:0000256" key="4">
    <source>
        <dbReference type="ARBA" id="ARBA00012483"/>
    </source>
</evidence>
<evidence type="ECO:0000313" key="19">
    <source>
        <dbReference type="Proteomes" id="UP001293593"/>
    </source>
</evidence>
<dbReference type="EMBL" id="JAWXYG010000002">
    <property type="protein sequence ID" value="KAK4280366.1"/>
    <property type="molecule type" value="Genomic_DNA"/>
</dbReference>
<gene>
    <name evidence="18" type="ORF">QN277_011997</name>
</gene>
<evidence type="ECO:0000256" key="1">
    <source>
        <dbReference type="ARBA" id="ARBA00000900"/>
    </source>
</evidence>
<feature type="signal peptide" evidence="16">
    <location>
        <begin position="1"/>
        <end position="22"/>
    </location>
</feature>
<dbReference type="GO" id="GO:0061630">
    <property type="term" value="F:ubiquitin protein ligase activity"/>
    <property type="evidence" value="ECO:0007669"/>
    <property type="project" value="UniProtKB-EC"/>
</dbReference>
<evidence type="ECO:0000256" key="2">
    <source>
        <dbReference type="ARBA" id="ARBA00004167"/>
    </source>
</evidence>
<evidence type="ECO:0000256" key="3">
    <source>
        <dbReference type="ARBA" id="ARBA00004906"/>
    </source>
</evidence>
<evidence type="ECO:0000256" key="11">
    <source>
        <dbReference type="ARBA" id="ARBA00022989"/>
    </source>
</evidence>
<dbReference type="EC" id="2.3.2.27" evidence="4"/>
<keyword evidence="9" id="KW-0833">Ubl conjugation pathway</keyword>
<dbReference type="GO" id="GO:0016020">
    <property type="term" value="C:membrane"/>
    <property type="evidence" value="ECO:0007669"/>
    <property type="project" value="UniProtKB-SubCell"/>
</dbReference>
<dbReference type="Gene3D" id="3.30.40.10">
    <property type="entry name" value="Zinc/RING finger domain, C3HC4 (zinc finger)"/>
    <property type="match status" value="1"/>
</dbReference>
<evidence type="ECO:0000259" key="17">
    <source>
        <dbReference type="PROSITE" id="PS50089"/>
    </source>
</evidence>
<dbReference type="SUPFAM" id="SSF57850">
    <property type="entry name" value="RING/U-box"/>
    <property type="match status" value="1"/>
</dbReference>
<sequence length="188" mass="20395">MIKRITPSLIFVFLLFSPTVGAQSSPAPAASPNAPFLTNHVSFAPVILTLVFAFFVVGCFAIYLHHRSYMELATGDPTGVTDNCCPSAPQGIDPKLLATFPTIVYSAVKNIKFGKAAAAAECAVCLGEFDHHDKLRLLPKCNHVFHLQCIDAWLASHVTCPICRSRLKPAEKHRGGENNIVIVIPNEV</sequence>
<dbReference type="InterPro" id="IPR001841">
    <property type="entry name" value="Znf_RING"/>
</dbReference>
<comment type="subcellular location">
    <subcellularLocation>
        <location evidence="2">Membrane</location>
        <topology evidence="2">Single-pass membrane protein</topology>
    </subcellularLocation>
</comment>
<dbReference type="Proteomes" id="UP001293593">
    <property type="component" value="Unassembled WGS sequence"/>
</dbReference>
<dbReference type="GO" id="GO:0008270">
    <property type="term" value="F:zinc ion binding"/>
    <property type="evidence" value="ECO:0007669"/>
    <property type="project" value="UniProtKB-KW"/>
</dbReference>
<dbReference type="SMART" id="SM00184">
    <property type="entry name" value="RING"/>
    <property type="match status" value="1"/>
</dbReference>
<organism evidence="18 19">
    <name type="scientific">Acacia crassicarpa</name>
    <name type="common">northern wattle</name>
    <dbReference type="NCBI Taxonomy" id="499986"/>
    <lineage>
        <taxon>Eukaryota</taxon>
        <taxon>Viridiplantae</taxon>
        <taxon>Streptophyta</taxon>
        <taxon>Embryophyta</taxon>
        <taxon>Tracheophyta</taxon>
        <taxon>Spermatophyta</taxon>
        <taxon>Magnoliopsida</taxon>
        <taxon>eudicotyledons</taxon>
        <taxon>Gunneridae</taxon>
        <taxon>Pentapetalae</taxon>
        <taxon>rosids</taxon>
        <taxon>fabids</taxon>
        <taxon>Fabales</taxon>
        <taxon>Fabaceae</taxon>
        <taxon>Caesalpinioideae</taxon>
        <taxon>mimosoid clade</taxon>
        <taxon>Acacieae</taxon>
        <taxon>Acacia</taxon>
    </lineage>
</organism>
<dbReference type="InterPro" id="IPR013083">
    <property type="entry name" value="Znf_RING/FYVE/PHD"/>
</dbReference>
<name>A0AAE1N0M6_9FABA</name>
<evidence type="ECO:0000256" key="9">
    <source>
        <dbReference type="ARBA" id="ARBA00022786"/>
    </source>
</evidence>
<evidence type="ECO:0000256" key="5">
    <source>
        <dbReference type="ARBA" id="ARBA00022679"/>
    </source>
</evidence>
<keyword evidence="8 14" id="KW-0863">Zinc-finger</keyword>
<feature type="transmembrane region" description="Helical" evidence="15">
    <location>
        <begin position="46"/>
        <end position="64"/>
    </location>
</feature>